<gene>
    <name evidence="2" type="ORF">VE25_01555</name>
</gene>
<dbReference type="PATRIC" id="fig|443610.3.peg.2775"/>
<dbReference type="Gene3D" id="3.40.50.300">
    <property type="entry name" value="P-loop containing nucleotide triphosphate hydrolases"/>
    <property type="match status" value="2"/>
</dbReference>
<comment type="caution">
    <text evidence="2">The sequence shown here is derived from an EMBL/GenBank/DDBJ whole genome shotgun (WGS) entry which is preliminary data.</text>
</comment>
<name>A0A0F5FZD7_9HYPH</name>
<dbReference type="STRING" id="443610.VE25_01555"/>
<protein>
    <submittedName>
        <fullName evidence="2">ATPase</fullName>
    </submittedName>
</protein>
<dbReference type="InterPro" id="IPR003959">
    <property type="entry name" value="ATPase_AAA_core"/>
</dbReference>
<dbReference type="RefSeq" id="WP_046106819.1">
    <property type="nucleotide sequence ID" value="NZ_JZEX01000023.1"/>
</dbReference>
<dbReference type="GO" id="GO:0016887">
    <property type="term" value="F:ATP hydrolysis activity"/>
    <property type="evidence" value="ECO:0007669"/>
    <property type="project" value="InterPro"/>
</dbReference>
<feature type="domain" description="ATPase AAA-type core" evidence="1">
    <location>
        <begin position="24"/>
        <end position="347"/>
    </location>
</feature>
<accession>A0A0F5FZD7</accession>
<dbReference type="GO" id="GO:0006302">
    <property type="term" value="P:double-strand break repair"/>
    <property type="evidence" value="ECO:0007669"/>
    <property type="project" value="TreeGrafter"/>
</dbReference>
<proteinExistence type="predicted"/>
<evidence type="ECO:0000259" key="1">
    <source>
        <dbReference type="Pfam" id="PF13304"/>
    </source>
</evidence>
<dbReference type="EMBL" id="JZEX01000023">
    <property type="protein sequence ID" value="KKB13542.1"/>
    <property type="molecule type" value="Genomic_DNA"/>
</dbReference>
<dbReference type="PANTHER" id="PTHR32182">
    <property type="entry name" value="DNA REPLICATION AND REPAIR PROTEIN RECF"/>
    <property type="match status" value="1"/>
</dbReference>
<dbReference type="PIRSF" id="PIRSF029347">
    <property type="entry name" value="RecF"/>
    <property type="match status" value="1"/>
</dbReference>
<dbReference type="GO" id="GO:0005524">
    <property type="term" value="F:ATP binding"/>
    <property type="evidence" value="ECO:0007669"/>
    <property type="project" value="InterPro"/>
</dbReference>
<dbReference type="GO" id="GO:0000731">
    <property type="term" value="P:DNA synthesis involved in DNA repair"/>
    <property type="evidence" value="ECO:0007669"/>
    <property type="project" value="TreeGrafter"/>
</dbReference>
<dbReference type="InterPro" id="IPR014555">
    <property type="entry name" value="RecF-like"/>
</dbReference>
<dbReference type="Proteomes" id="UP000033632">
    <property type="component" value="Unassembled WGS sequence"/>
</dbReference>
<sequence length="383" mass="41565">MSLTDIEIIGYRSVRAIRFPVRRLSVLVGGNGVGKTNLYRALELVHAAARGTLAEEIAREGGMASVFWAGERKVGDQSRLSLKVEIDDIGAEMPAAYEAEFGFAPGYQVEVGFRVPTAAAFPLEAQIKREALTIRMGRREVTVLERKGGAAWVRDTAGRRSELPGTLLASETALANVRGFAEIDAVRQTLAAWRFYHGFRTDADSPLRRPALAVAAPLLNADGSNLAAVFATLRHIRQDTIDLDAAIEHAFPGASLDVPVPQENATFSMTFPDLPRRPFAARELSDGTLQFLALLGALLSYRLPPLVALNEPETSLHPSLLPALARTIARAAERTQVWVVTHSRELADALETEAGIAAREVVRRDGATWLEGLSPLGIFADEE</sequence>
<dbReference type="InterPro" id="IPR027417">
    <property type="entry name" value="P-loop_NTPase"/>
</dbReference>
<evidence type="ECO:0000313" key="2">
    <source>
        <dbReference type="EMBL" id="KKB13542.1"/>
    </source>
</evidence>
<evidence type="ECO:0000313" key="3">
    <source>
        <dbReference type="Proteomes" id="UP000033632"/>
    </source>
</evidence>
<dbReference type="Pfam" id="PF13304">
    <property type="entry name" value="AAA_21"/>
    <property type="match status" value="1"/>
</dbReference>
<dbReference type="SUPFAM" id="SSF52540">
    <property type="entry name" value="P-loop containing nucleoside triphosphate hydrolases"/>
    <property type="match status" value="1"/>
</dbReference>
<keyword evidence="3" id="KW-1185">Reference proteome</keyword>
<dbReference type="PANTHER" id="PTHR32182:SF25">
    <property type="entry name" value="SLR1056 PROTEIN"/>
    <property type="match status" value="1"/>
</dbReference>
<organism evidence="2 3">
    <name type="scientific">Devosia geojensis</name>
    <dbReference type="NCBI Taxonomy" id="443610"/>
    <lineage>
        <taxon>Bacteria</taxon>
        <taxon>Pseudomonadati</taxon>
        <taxon>Pseudomonadota</taxon>
        <taxon>Alphaproteobacteria</taxon>
        <taxon>Hyphomicrobiales</taxon>
        <taxon>Devosiaceae</taxon>
        <taxon>Devosia</taxon>
    </lineage>
</organism>
<dbReference type="OrthoDB" id="7596665at2"/>
<reference evidence="2 3" key="1">
    <citation type="submission" date="2015-03" db="EMBL/GenBank/DDBJ databases">
        <authorList>
            <person name="Hassan Y.I."/>
            <person name="Lepp D."/>
            <person name="Li X.-Z."/>
            <person name="Zhou T."/>
        </authorList>
    </citation>
    <scope>NUCLEOTIDE SEQUENCE [LARGE SCALE GENOMIC DNA]</scope>
    <source>
        <strain evidence="2 3">BD-c194</strain>
    </source>
</reference>
<dbReference type="AlphaFoldDB" id="A0A0F5FZD7"/>